<organism evidence="1 2">
    <name type="scientific">Dallia pectoralis</name>
    <name type="common">Alaska blackfish</name>
    <dbReference type="NCBI Taxonomy" id="75939"/>
    <lineage>
        <taxon>Eukaryota</taxon>
        <taxon>Metazoa</taxon>
        <taxon>Chordata</taxon>
        <taxon>Craniata</taxon>
        <taxon>Vertebrata</taxon>
        <taxon>Euteleostomi</taxon>
        <taxon>Actinopterygii</taxon>
        <taxon>Neopterygii</taxon>
        <taxon>Teleostei</taxon>
        <taxon>Protacanthopterygii</taxon>
        <taxon>Esociformes</taxon>
        <taxon>Umbridae</taxon>
        <taxon>Dallia</taxon>
    </lineage>
</organism>
<accession>A0ACC2H0F0</accession>
<sequence>MFESSHTDSSWKSPDHRAPVSKETRNRRDSPIPAPDSRCFAMIQGTSREPRRRGDDRYAAGSRDRGRERAATGLAAQRTESAGNRRRRGDSGGTM</sequence>
<evidence type="ECO:0000313" key="2">
    <source>
        <dbReference type="Proteomes" id="UP001157502"/>
    </source>
</evidence>
<keyword evidence="2" id="KW-1185">Reference proteome</keyword>
<name>A0ACC2H0F0_DALPE</name>
<comment type="caution">
    <text evidence="1">The sequence shown here is derived from an EMBL/GenBank/DDBJ whole genome shotgun (WGS) entry which is preliminary data.</text>
</comment>
<reference evidence="1" key="1">
    <citation type="submission" date="2021-05" db="EMBL/GenBank/DDBJ databases">
        <authorList>
            <person name="Pan Q."/>
            <person name="Jouanno E."/>
            <person name="Zahm M."/>
            <person name="Klopp C."/>
            <person name="Cabau C."/>
            <person name="Louis A."/>
            <person name="Berthelot C."/>
            <person name="Parey E."/>
            <person name="Roest Crollius H."/>
            <person name="Montfort J."/>
            <person name="Robinson-Rechavi M."/>
            <person name="Bouchez O."/>
            <person name="Lampietro C."/>
            <person name="Lopez Roques C."/>
            <person name="Donnadieu C."/>
            <person name="Postlethwait J."/>
            <person name="Bobe J."/>
            <person name="Dillon D."/>
            <person name="Chandos A."/>
            <person name="von Hippel F."/>
            <person name="Guiguen Y."/>
        </authorList>
    </citation>
    <scope>NUCLEOTIDE SEQUENCE</scope>
    <source>
        <strain evidence="1">YG-Jan2019</strain>
    </source>
</reference>
<dbReference type="EMBL" id="CM055734">
    <property type="protein sequence ID" value="KAJ8009392.1"/>
    <property type="molecule type" value="Genomic_DNA"/>
</dbReference>
<proteinExistence type="predicted"/>
<protein>
    <submittedName>
        <fullName evidence="1">Uncharacterized protein</fullName>
    </submittedName>
</protein>
<gene>
    <name evidence="1" type="ORF">DPEC_G00088410</name>
</gene>
<dbReference type="Proteomes" id="UP001157502">
    <property type="component" value="Chromosome 7"/>
</dbReference>
<evidence type="ECO:0000313" key="1">
    <source>
        <dbReference type="EMBL" id="KAJ8009392.1"/>
    </source>
</evidence>